<keyword evidence="1" id="KW-1133">Transmembrane helix</keyword>
<keyword evidence="1" id="KW-0812">Transmembrane</keyword>
<keyword evidence="1" id="KW-0472">Membrane</keyword>
<protein>
    <submittedName>
        <fullName evidence="2">Uncharacterized protein</fullName>
    </submittedName>
</protein>
<gene>
    <name evidence="2" type="ORF">AMECASPLE_037994</name>
</gene>
<keyword evidence="3" id="KW-1185">Reference proteome</keyword>
<evidence type="ECO:0000313" key="3">
    <source>
        <dbReference type="Proteomes" id="UP001469553"/>
    </source>
</evidence>
<comment type="caution">
    <text evidence="2">The sequence shown here is derived from an EMBL/GenBank/DDBJ whole genome shotgun (WGS) entry which is preliminary data.</text>
</comment>
<reference evidence="2 3" key="1">
    <citation type="submission" date="2021-06" db="EMBL/GenBank/DDBJ databases">
        <authorList>
            <person name="Palmer J.M."/>
        </authorList>
    </citation>
    <scope>NUCLEOTIDE SEQUENCE [LARGE SCALE GENOMIC DNA]</scope>
    <source>
        <strain evidence="2 3">AS_MEX2019</strain>
        <tissue evidence="2">Muscle</tissue>
    </source>
</reference>
<dbReference type="Proteomes" id="UP001469553">
    <property type="component" value="Unassembled WGS sequence"/>
</dbReference>
<dbReference type="EMBL" id="JAHRIP010006728">
    <property type="protein sequence ID" value="MEQ2282195.1"/>
    <property type="molecule type" value="Genomic_DNA"/>
</dbReference>
<feature type="transmembrane region" description="Helical" evidence="1">
    <location>
        <begin position="7"/>
        <end position="30"/>
    </location>
</feature>
<evidence type="ECO:0000256" key="1">
    <source>
        <dbReference type="SAM" id="Phobius"/>
    </source>
</evidence>
<name>A0ABV0XL65_9TELE</name>
<sequence>MNTFLNLVDVGVLVSVCVFVFLFALCFQFPDGAGVSQVCWVTGATDLLIALEEYLSRRLPALRSQSVCLQWYQPQPLLSYASFFVTKLMFMFLRRQTPEPSDHSSLNFDFGSRRFWTIKITYVWWISFGFRFQVPSWQLPVILCLLNKSRSVPCPPSNASI</sequence>
<proteinExistence type="predicted"/>
<organism evidence="2 3">
    <name type="scientific">Ameca splendens</name>
    <dbReference type="NCBI Taxonomy" id="208324"/>
    <lineage>
        <taxon>Eukaryota</taxon>
        <taxon>Metazoa</taxon>
        <taxon>Chordata</taxon>
        <taxon>Craniata</taxon>
        <taxon>Vertebrata</taxon>
        <taxon>Euteleostomi</taxon>
        <taxon>Actinopterygii</taxon>
        <taxon>Neopterygii</taxon>
        <taxon>Teleostei</taxon>
        <taxon>Neoteleostei</taxon>
        <taxon>Acanthomorphata</taxon>
        <taxon>Ovalentaria</taxon>
        <taxon>Atherinomorphae</taxon>
        <taxon>Cyprinodontiformes</taxon>
        <taxon>Goodeidae</taxon>
        <taxon>Ameca</taxon>
    </lineage>
</organism>
<accession>A0ABV0XL65</accession>
<evidence type="ECO:0000313" key="2">
    <source>
        <dbReference type="EMBL" id="MEQ2282195.1"/>
    </source>
</evidence>